<keyword evidence="4" id="KW-1185">Reference proteome</keyword>
<dbReference type="Gene3D" id="2.160.20.120">
    <property type="match status" value="1"/>
</dbReference>
<evidence type="ECO:0000313" key="4">
    <source>
        <dbReference type="Proteomes" id="UP000243342"/>
    </source>
</evidence>
<dbReference type="InterPro" id="IPR025164">
    <property type="entry name" value="Toastrack_DUF4097"/>
</dbReference>
<evidence type="ECO:0000256" key="1">
    <source>
        <dbReference type="SAM" id="MobiDB-lite"/>
    </source>
</evidence>
<proteinExistence type="predicted"/>
<organism evidence="3 4">
    <name type="scientific">Mangrovactinospora gilvigrisea</name>
    <dbReference type="NCBI Taxonomy" id="1428644"/>
    <lineage>
        <taxon>Bacteria</taxon>
        <taxon>Bacillati</taxon>
        <taxon>Actinomycetota</taxon>
        <taxon>Actinomycetes</taxon>
        <taxon>Kitasatosporales</taxon>
        <taxon>Streptomycetaceae</taxon>
        <taxon>Mangrovactinospora</taxon>
    </lineage>
</organism>
<comment type="caution">
    <text evidence="3">The sequence shown here is derived from an EMBL/GenBank/DDBJ whole genome shotgun (WGS) entry which is preliminary data.</text>
</comment>
<accession>A0A1J7BE42</accession>
<feature type="compositionally biased region" description="Polar residues" evidence="1">
    <location>
        <begin position="211"/>
        <end position="233"/>
    </location>
</feature>
<reference evidence="3 4" key="1">
    <citation type="submission" date="2016-10" db="EMBL/GenBank/DDBJ databases">
        <title>Genome sequence of Streptomyces gilvigriseus MUSC 26.</title>
        <authorList>
            <person name="Lee L.-H."/>
            <person name="Ser H.-L."/>
        </authorList>
    </citation>
    <scope>NUCLEOTIDE SEQUENCE [LARGE SCALE GENOMIC DNA]</scope>
    <source>
        <strain evidence="3 4">MUSC 26</strain>
    </source>
</reference>
<feature type="region of interest" description="Disordered" evidence="1">
    <location>
        <begin position="211"/>
        <end position="243"/>
    </location>
</feature>
<feature type="domain" description="DUF4097" evidence="2">
    <location>
        <begin position="50"/>
        <end position="240"/>
    </location>
</feature>
<dbReference type="PROSITE" id="PS51257">
    <property type="entry name" value="PROKAR_LIPOPROTEIN"/>
    <property type="match status" value="1"/>
</dbReference>
<protein>
    <recommendedName>
        <fullName evidence="2">DUF4097 domain-containing protein</fullName>
    </recommendedName>
</protein>
<dbReference type="STRING" id="1428644.BIV57_13890"/>
<dbReference type="AlphaFoldDB" id="A0A1J7BE42"/>
<evidence type="ECO:0000313" key="3">
    <source>
        <dbReference type="EMBL" id="OIV36902.1"/>
    </source>
</evidence>
<dbReference type="Proteomes" id="UP000243342">
    <property type="component" value="Unassembled WGS sequence"/>
</dbReference>
<sequence>MTTRRAKTRARTAILAAAALVPVLALTGCRGAFGMGHSKTSQQSYNVSGSVHRLTVDSAGGNVDVVAGPSGGGVHVVEKDSYQDRKPVSSHELKSGTLALRSGRCGASWGHCDVSYTVTVPRTVDVELRTSGGDVTASGLSGAVAARTDGGNISVRDDASSRLTASTSGGDVEVAFSRAPATVSATSDGGSVKVTLPGGGGVRYAVHASTAGGSKSVTVPQSASSTHRVTAHSSGGDVTVGTA</sequence>
<dbReference type="Pfam" id="PF13349">
    <property type="entry name" value="DUF4097"/>
    <property type="match status" value="1"/>
</dbReference>
<evidence type="ECO:0000259" key="2">
    <source>
        <dbReference type="Pfam" id="PF13349"/>
    </source>
</evidence>
<gene>
    <name evidence="3" type="ORF">BIV57_13890</name>
</gene>
<dbReference type="RefSeq" id="WP_071657150.1">
    <property type="nucleotide sequence ID" value="NZ_MLCF01000070.1"/>
</dbReference>
<name>A0A1J7BE42_9ACTN</name>
<dbReference type="EMBL" id="MLCF01000070">
    <property type="protein sequence ID" value="OIV36902.1"/>
    <property type="molecule type" value="Genomic_DNA"/>
</dbReference>